<sequence>MFNFEDIIFFSALIIGLFIGPILNTTPLTKKLFPYRGEVLGVIGCIYWFTALLLTGFSDHLGYPSAILAMAASTISSELYADRRNPK</sequence>
<feature type="transmembrane region" description="Helical" evidence="1">
    <location>
        <begin position="35"/>
        <end position="55"/>
    </location>
</feature>
<feature type="transmembrane region" description="Helical" evidence="1">
    <location>
        <begin position="6"/>
        <end position="23"/>
    </location>
</feature>
<dbReference type="Proteomes" id="UP000789707">
    <property type="component" value="Unassembled WGS sequence"/>
</dbReference>
<keyword evidence="1" id="KW-0812">Transmembrane</keyword>
<comment type="caution">
    <text evidence="2">The sequence shown here is derived from an EMBL/GenBank/DDBJ whole genome shotgun (WGS) entry which is preliminary data.</text>
</comment>
<name>A0ABM8Z499_9LACO</name>
<organism evidence="2 3">
    <name type="scientific">Periweissella fabaria</name>
    <dbReference type="NCBI Taxonomy" id="546157"/>
    <lineage>
        <taxon>Bacteria</taxon>
        <taxon>Bacillati</taxon>
        <taxon>Bacillota</taxon>
        <taxon>Bacilli</taxon>
        <taxon>Lactobacillales</taxon>
        <taxon>Lactobacillaceae</taxon>
        <taxon>Periweissella</taxon>
    </lineage>
</organism>
<keyword evidence="1" id="KW-1133">Transmembrane helix</keyword>
<proteinExistence type="predicted"/>
<evidence type="ECO:0000313" key="3">
    <source>
        <dbReference type="Proteomes" id="UP000789707"/>
    </source>
</evidence>
<keyword evidence="1" id="KW-0472">Membrane</keyword>
<gene>
    <name evidence="2" type="ORF">WFA24289_00423</name>
</gene>
<keyword evidence="3" id="KW-1185">Reference proteome</keyword>
<evidence type="ECO:0000256" key="1">
    <source>
        <dbReference type="SAM" id="Phobius"/>
    </source>
</evidence>
<protein>
    <submittedName>
        <fullName evidence="2">Uncharacterized protein</fullName>
    </submittedName>
</protein>
<reference evidence="2 3" key="1">
    <citation type="submission" date="2021-11" db="EMBL/GenBank/DDBJ databases">
        <authorList>
            <person name="Depoorter E."/>
        </authorList>
    </citation>
    <scope>NUCLEOTIDE SEQUENCE [LARGE SCALE GENOMIC DNA]</scope>
    <source>
        <strain evidence="2 3">LMG 24289</strain>
    </source>
</reference>
<dbReference type="RefSeq" id="WP_230096187.1">
    <property type="nucleotide sequence ID" value="NZ_CAKKNS010000001.1"/>
</dbReference>
<dbReference type="EMBL" id="CAKKNS010000001">
    <property type="protein sequence ID" value="CAH0416124.1"/>
    <property type="molecule type" value="Genomic_DNA"/>
</dbReference>
<evidence type="ECO:0000313" key="2">
    <source>
        <dbReference type="EMBL" id="CAH0416124.1"/>
    </source>
</evidence>
<accession>A0ABM8Z499</accession>